<evidence type="ECO:0000313" key="3">
    <source>
        <dbReference type="EMBL" id="CUV42554.1"/>
    </source>
</evidence>
<dbReference type="AlphaFoldDB" id="A0A0S4W8J1"/>
<proteinExistence type="predicted"/>
<dbReference type="EMBL" id="LN899825">
    <property type="protein sequence ID" value="CUV33929.1"/>
    <property type="molecule type" value="Genomic_DNA"/>
</dbReference>
<gene>
    <name evidence="4" type="ORF">RD1301_v1_2790002</name>
    <name evidence="1" type="ORF">RUN1744_v1_1260008</name>
    <name evidence="2" type="ORF">TD1301_v1_640010</name>
    <name evidence="3" type="ORF">TF3108_v1_1330009</name>
</gene>
<accession>A0A0S4W8J1</accession>
<name>A0A0S4W8J1_RALSL</name>
<dbReference type="EMBL" id="LN899823">
    <property type="protein sequence ID" value="CUV26116.1"/>
    <property type="molecule type" value="Genomic_DNA"/>
</dbReference>
<dbReference type="EMBL" id="LN899822">
    <property type="protein sequence ID" value="CUV62837.1"/>
    <property type="molecule type" value="Genomic_DNA"/>
</dbReference>
<evidence type="ECO:0000313" key="2">
    <source>
        <dbReference type="EMBL" id="CUV33929.1"/>
    </source>
</evidence>
<protein>
    <submittedName>
        <fullName evidence="3">Uncharacterized protein</fullName>
    </submittedName>
</protein>
<reference evidence="3" key="1">
    <citation type="submission" date="2015-10" db="EMBL/GenBank/DDBJ databases">
        <authorList>
            <person name="Gilbert D.G."/>
        </authorList>
    </citation>
    <scope>NUCLEOTIDE SEQUENCE</scope>
    <source>
        <strain evidence="3">Phyl III-seqv23</strain>
    </source>
</reference>
<organism evidence="3">
    <name type="scientific">Ralstonia solanacearum</name>
    <name type="common">Pseudomonas solanacearum</name>
    <dbReference type="NCBI Taxonomy" id="305"/>
    <lineage>
        <taxon>Bacteria</taxon>
        <taxon>Pseudomonadati</taxon>
        <taxon>Pseudomonadota</taxon>
        <taxon>Betaproteobacteria</taxon>
        <taxon>Burkholderiales</taxon>
        <taxon>Burkholderiaceae</taxon>
        <taxon>Ralstonia</taxon>
        <taxon>Ralstonia solanacearum species complex</taxon>
    </lineage>
</organism>
<dbReference type="EMBL" id="LN899826">
    <property type="protein sequence ID" value="CUV42554.1"/>
    <property type="molecule type" value="Genomic_DNA"/>
</dbReference>
<evidence type="ECO:0000313" key="4">
    <source>
        <dbReference type="EMBL" id="CUV62837.1"/>
    </source>
</evidence>
<sequence>MLPAPLGGGEPDCVSGMPGRHGNLGLLRKMLDFGSEIRREFGPRLHHHISEAQRFS</sequence>
<evidence type="ECO:0000313" key="1">
    <source>
        <dbReference type="EMBL" id="CUV26116.1"/>
    </source>
</evidence>